<gene>
    <name evidence="2" type="ORF">EJC50_05615</name>
</gene>
<name>A0A3S9A0D8_9BACL</name>
<organism evidence="2 3">
    <name type="scientific">Paenibacillus albus</name>
    <dbReference type="NCBI Taxonomy" id="2495582"/>
    <lineage>
        <taxon>Bacteria</taxon>
        <taxon>Bacillati</taxon>
        <taxon>Bacillota</taxon>
        <taxon>Bacilli</taxon>
        <taxon>Bacillales</taxon>
        <taxon>Paenibacillaceae</taxon>
        <taxon>Paenibacillus</taxon>
    </lineage>
</organism>
<feature type="signal peptide" evidence="1">
    <location>
        <begin position="1"/>
        <end position="26"/>
    </location>
</feature>
<protein>
    <recommendedName>
        <fullName evidence="4">S-layer homology domain-containing protein</fullName>
    </recommendedName>
</protein>
<dbReference type="RefSeq" id="WP_126013460.1">
    <property type="nucleotide sequence ID" value="NZ_CP034437.1"/>
</dbReference>
<evidence type="ECO:0000313" key="3">
    <source>
        <dbReference type="Proteomes" id="UP000272528"/>
    </source>
</evidence>
<feature type="chain" id="PRO_5019159700" description="S-layer homology domain-containing protein" evidence="1">
    <location>
        <begin position="27"/>
        <end position="1278"/>
    </location>
</feature>
<reference evidence="3" key="1">
    <citation type="submission" date="2018-12" db="EMBL/GenBank/DDBJ databases">
        <title>Genome sequence of Peanibacillus sp.</title>
        <authorList>
            <person name="Subramani G."/>
            <person name="Srinivasan S."/>
            <person name="Kim M.K."/>
        </authorList>
    </citation>
    <scope>NUCLEOTIDE SEQUENCE [LARGE SCALE GENOMIC DNA]</scope>
    <source>
        <strain evidence="3">18JY67-1</strain>
    </source>
</reference>
<dbReference type="AlphaFoldDB" id="A0A3S9A0D8"/>
<evidence type="ECO:0000313" key="2">
    <source>
        <dbReference type="EMBL" id="AZN39200.1"/>
    </source>
</evidence>
<keyword evidence="3" id="KW-1185">Reference proteome</keyword>
<dbReference type="OrthoDB" id="1489161at2"/>
<dbReference type="KEGG" id="palb:EJC50_05615"/>
<proteinExistence type="predicted"/>
<sequence length="1278" mass="128406">MKQKLAAGLLSATLLLGVVSPTVSFAAEVTADQISIVNNVGGKDTITVTGLAVDDIVKVYSSSEGGEPIISGSVDTGATEVTVEINQLGTAAGSVYVSVVSGGEESELVEATYNAESSEGPSDEPSEAPEAAQITVTNNATGANDTVIVSELAEGDLVSVYSAASGGELLATAEVESGEEEATVSKTDMLKAAGGTVYVTVTSPNMLESPRVAMAYAKEATSKSPLAASIIIENNPTGTKDTVMVNDLAEGDIVRLYNTLSGGTAQVEAVVESGQTSVEISSFDPEDPDKPDMLRSTGGTIYVTVTNINKLESARIAKSYATEPVSSAPISSSITVKNYRTGIKDKVIVSGLAEGGVINVYRASSGGTSIGTATVAEDESGVTILIDQLGVNAGNVYISQKKAGKLESTVRTVKTYEAEASVALQATAISITNNGTGSLDKVNVTGLAEGDVINVYTAATGGTALATGTAEAGEEDEIAAEASLLDMLNINGGTVYVSVTRVDKAESARIAKTYTSEPVSKPLAAADITVVNNKTGTSDSVTVTNLSAGDVVKVYKTTTGGTAIGTATVDEDETSATVEITQLGTAAGSVYVGVKRVDLLESTVRTVKAYGSEQSTAPTAAAITIVNSPTGKEDTVTVTGLAAGDEVKVYGAAKGGEALATETVNEDETSVTLSKADMLTATGGTAYITVTKPGKLESLRTAKTYVTEPVSAGLATTAVSIVNNKAGVNDTVVVTGLNAGDTINVYRAATGGTAIGTAAVATGESSATASVEQLGAAGGTAYVSVKRVDQLESKVRLAKKFDTETSAAPAAASVTIVNGPTGKADTVKVTGLAAGDSINVYGVSKAGTALATQTVASNQTEATASLADMLTATGGTAYVTVTKVNKVESARVAKSYSSEAVSAALAAAVIAVENNKEGVSDTVTVTDLQEGDKILVYKTATGGTAAGTATVGAGATKAIASVEQLGVSAGTVYVSVKRVDQLESKRVAKTYATETGAAPTAAVITITNNSTGKADTVKVTGLAVGDVVSVYDSTKATTPLETAVVGAGATEATVSKADLLTATGGTAYVTVTRVNKRESARVAKTYITEPVSAAVAAGAITVANNRVGVSDKVTVTGLAAGDKVFVYKLAVGGTALGEAVVESGATSAVVSVDQLGAVAGTLYVGVKRADQLESKTRTGKKYDAETTTPVASANIAVTNNKSAADSVKVVGLQAGDVVKVYQASSGGTAIGTGTVESGSTSVTISIDQLSTTAGKVYVSITRGDKQESVRTAKDYAKE</sequence>
<dbReference type="EMBL" id="CP034437">
    <property type="protein sequence ID" value="AZN39200.1"/>
    <property type="molecule type" value="Genomic_DNA"/>
</dbReference>
<dbReference type="Proteomes" id="UP000272528">
    <property type="component" value="Chromosome"/>
</dbReference>
<evidence type="ECO:0000256" key="1">
    <source>
        <dbReference type="SAM" id="SignalP"/>
    </source>
</evidence>
<accession>A0A3S9A0D8</accession>
<evidence type="ECO:0008006" key="4">
    <source>
        <dbReference type="Google" id="ProtNLM"/>
    </source>
</evidence>
<keyword evidence="1" id="KW-0732">Signal</keyword>